<evidence type="ECO:0000313" key="2">
    <source>
        <dbReference type="Proteomes" id="UP000030700"/>
    </source>
</evidence>
<dbReference type="InterPro" id="IPR019734">
    <property type="entry name" value="TPR_rpt"/>
</dbReference>
<dbReference type="AlphaFoldDB" id="A0A0S6VZV8"/>
<evidence type="ECO:0000313" key="1">
    <source>
        <dbReference type="EMBL" id="GAK52837.1"/>
    </source>
</evidence>
<dbReference type="HOGENOM" id="CLU_1154613_0_0_0"/>
<dbReference type="STRING" id="1499966.U14_04094"/>
<protein>
    <submittedName>
        <fullName evidence="1">Tetratricopeptide domain protein</fullName>
    </submittedName>
</protein>
<reference evidence="1" key="1">
    <citation type="journal article" date="2015" name="PeerJ">
        <title>First genomic representation of candidate bacterial phylum KSB3 points to enhanced environmental sensing as a trigger of wastewater bulking.</title>
        <authorList>
            <person name="Sekiguchi Y."/>
            <person name="Ohashi A."/>
            <person name="Parks D.H."/>
            <person name="Yamauchi T."/>
            <person name="Tyson G.W."/>
            <person name="Hugenholtz P."/>
        </authorList>
    </citation>
    <scope>NUCLEOTIDE SEQUENCE [LARGE SCALE GENOMIC DNA]</scope>
</reference>
<keyword evidence="2" id="KW-1185">Reference proteome</keyword>
<dbReference type="Gene3D" id="1.25.40.10">
    <property type="entry name" value="Tetratricopeptide repeat domain"/>
    <property type="match status" value="1"/>
</dbReference>
<dbReference type="Proteomes" id="UP000030700">
    <property type="component" value="Unassembled WGS sequence"/>
</dbReference>
<dbReference type="EMBL" id="DF820459">
    <property type="protein sequence ID" value="GAK52837.1"/>
    <property type="molecule type" value="Genomic_DNA"/>
</dbReference>
<dbReference type="InterPro" id="IPR011990">
    <property type="entry name" value="TPR-like_helical_dom_sf"/>
</dbReference>
<dbReference type="SUPFAM" id="SSF48452">
    <property type="entry name" value="TPR-like"/>
    <property type="match status" value="1"/>
</dbReference>
<dbReference type="Pfam" id="PF13174">
    <property type="entry name" value="TPR_6"/>
    <property type="match status" value="3"/>
</dbReference>
<sequence>MVKNGRVSVVIIVVIGLILLAGTSAFAQYYVQPMQPQMFEMPYAAQQYLTPVPTITPCPQTVPNYWQNPQCVYQQGLQLVKARRYYEAIQTFQYFLQYYPQSSLADNALYWTGECYYAMRQYSVALAYFQQIPAQYPRGNKVPDSLLKTALCYFSMRQNAAGCQALNTLLTYYPRSESAQKAWRWQNRCGWGGGYQNPCYPQQPTYPTYPTWDSGSSYYPTYPTVSPYGYGSDNSFPKNY</sequence>
<proteinExistence type="predicted"/>
<gene>
    <name evidence="1" type="ORF">U14_04094</name>
</gene>
<organism evidence="1">
    <name type="scientific">Candidatus Moduliflexus flocculans</name>
    <dbReference type="NCBI Taxonomy" id="1499966"/>
    <lineage>
        <taxon>Bacteria</taxon>
        <taxon>Candidatus Moduliflexota</taxon>
        <taxon>Candidatus Moduliflexia</taxon>
        <taxon>Candidatus Moduliflexales</taxon>
        <taxon>Candidatus Moduliflexaceae</taxon>
    </lineage>
</organism>
<name>A0A0S6VZV8_9BACT</name>
<dbReference type="InterPro" id="IPR014162">
    <property type="entry name" value="CpoB_C"/>
</dbReference>
<accession>A0A0S6VZV8</accession>
<dbReference type="NCBIfam" id="TIGR02795">
    <property type="entry name" value="tol_pal_ybgF"/>
    <property type="match status" value="1"/>
</dbReference>